<dbReference type="InterPro" id="IPR035907">
    <property type="entry name" value="Hppk_sf"/>
</dbReference>
<comment type="pathway">
    <text evidence="1">Cofactor biosynthesis; tetrahydrofolate biosynthesis; 2-amino-4-hydroxy-6-hydroxymethyl-7,8-dihydropteridine diphosphate from 7,8-dihydroneopterin triphosphate: step 4/4.</text>
</comment>
<dbReference type="UniPathway" id="UPA00077">
    <property type="reaction ID" value="UER00155"/>
</dbReference>
<keyword evidence="7 14" id="KW-0418">Kinase</keyword>
<dbReference type="NCBIfam" id="TIGR01498">
    <property type="entry name" value="folK"/>
    <property type="match status" value="1"/>
</dbReference>
<dbReference type="GO" id="GO:0005524">
    <property type="term" value="F:ATP binding"/>
    <property type="evidence" value="ECO:0007669"/>
    <property type="project" value="UniProtKB-KW"/>
</dbReference>
<dbReference type="SUPFAM" id="SSF55083">
    <property type="entry name" value="6-hydroxymethyl-7,8-dihydropterin pyrophosphokinase, HPPK"/>
    <property type="match status" value="1"/>
</dbReference>
<dbReference type="EMBL" id="NSKE01000005">
    <property type="protein sequence ID" value="PAU94094.1"/>
    <property type="molecule type" value="Genomic_DNA"/>
</dbReference>
<dbReference type="Proteomes" id="UP000218831">
    <property type="component" value="Unassembled WGS sequence"/>
</dbReference>
<evidence type="ECO:0000256" key="8">
    <source>
        <dbReference type="ARBA" id="ARBA00022840"/>
    </source>
</evidence>
<evidence type="ECO:0000256" key="11">
    <source>
        <dbReference type="ARBA" id="ARBA00029766"/>
    </source>
</evidence>
<gene>
    <name evidence="14" type="primary">folK</name>
    <name evidence="14" type="ORF">CK503_07725</name>
</gene>
<evidence type="ECO:0000256" key="6">
    <source>
        <dbReference type="ARBA" id="ARBA00022741"/>
    </source>
</evidence>
<comment type="function">
    <text evidence="10">Catalyzes the transfer of pyrophosphate from adenosine triphosphate (ATP) to 6-hydroxymethyl-7,8-dihydropterin, an enzymatic step in folate biosynthesis pathway.</text>
</comment>
<dbReference type="GO" id="GO:0046654">
    <property type="term" value="P:tetrahydrofolate biosynthetic process"/>
    <property type="evidence" value="ECO:0007669"/>
    <property type="project" value="UniProtKB-UniPathway"/>
</dbReference>
<keyword evidence="6" id="KW-0547">Nucleotide-binding</keyword>
<dbReference type="OrthoDB" id="9808041at2"/>
<dbReference type="CDD" id="cd00483">
    <property type="entry name" value="HPPK"/>
    <property type="match status" value="1"/>
</dbReference>
<dbReference type="InterPro" id="IPR000550">
    <property type="entry name" value="Hppk"/>
</dbReference>
<dbReference type="RefSeq" id="WP_095606225.1">
    <property type="nucleotide sequence ID" value="NZ_NSKE01000005.1"/>
</dbReference>
<keyword evidence="9" id="KW-0289">Folate biosynthesis</keyword>
<evidence type="ECO:0000256" key="1">
    <source>
        <dbReference type="ARBA" id="ARBA00005051"/>
    </source>
</evidence>
<keyword evidence="15" id="KW-1185">Reference proteome</keyword>
<keyword evidence="5" id="KW-0808">Transferase</keyword>
<name>A0A2A2GAS3_9BACT</name>
<comment type="caution">
    <text evidence="14">The sequence shown here is derived from an EMBL/GenBank/DDBJ whole genome shotgun (WGS) entry which is preliminary data.</text>
</comment>
<evidence type="ECO:0000256" key="4">
    <source>
        <dbReference type="ARBA" id="ARBA00016218"/>
    </source>
</evidence>
<evidence type="ECO:0000256" key="12">
    <source>
        <dbReference type="ARBA" id="ARBA00033413"/>
    </source>
</evidence>
<dbReference type="Pfam" id="PF01288">
    <property type="entry name" value="HPPK"/>
    <property type="match status" value="1"/>
</dbReference>
<protein>
    <recommendedName>
        <fullName evidence="4">2-amino-4-hydroxy-6-hydroxymethyldihydropteridine pyrophosphokinase</fullName>
        <ecNumber evidence="3">2.7.6.3</ecNumber>
    </recommendedName>
    <alternativeName>
        <fullName evidence="11">6-hydroxymethyl-7,8-dihydropterin pyrophosphokinase</fullName>
    </alternativeName>
    <alternativeName>
        <fullName evidence="12">7,8-dihydro-6-hydroxymethylpterin-pyrophosphokinase</fullName>
    </alternativeName>
</protein>
<dbReference type="AlphaFoldDB" id="A0A2A2GAS3"/>
<evidence type="ECO:0000313" key="14">
    <source>
        <dbReference type="EMBL" id="PAU94094.1"/>
    </source>
</evidence>
<dbReference type="GO" id="GO:0046656">
    <property type="term" value="P:folic acid biosynthetic process"/>
    <property type="evidence" value="ECO:0007669"/>
    <property type="project" value="UniProtKB-KW"/>
</dbReference>
<evidence type="ECO:0000256" key="3">
    <source>
        <dbReference type="ARBA" id="ARBA00013253"/>
    </source>
</evidence>
<proteinExistence type="inferred from homology"/>
<comment type="similarity">
    <text evidence="2">Belongs to the HPPK family.</text>
</comment>
<evidence type="ECO:0000256" key="10">
    <source>
        <dbReference type="ARBA" id="ARBA00029409"/>
    </source>
</evidence>
<dbReference type="PANTHER" id="PTHR43071">
    <property type="entry name" value="2-AMINO-4-HYDROXY-6-HYDROXYMETHYLDIHYDROPTERIDINE PYROPHOSPHOKINASE"/>
    <property type="match status" value="1"/>
</dbReference>
<evidence type="ECO:0000259" key="13">
    <source>
        <dbReference type="Pfam" id="PF01288"/>
    </source>
</evidence>
<evidence type="ECO:0000256" key="5">
    <source>
        <dbReference type="ARBA" id="ARBA00022679"/>
    </source>
</evidence>
<sequence length="162" mass="18385">MATVVVALGSNVGNRHQHLMDAAEFLEELSVQPLRKSSIFITAPVGPSTRDFYNAVVVMTTNKNPKPLIKNFKDFEQQHGRSANQPKWSARTIDLDIISYGDLVIQTYNLIIPHPEYRKRLFVLTPLAEVIPDWNDPQTGTSITELTSEAPELRLEKTDLRW</sequence>
<reference evidence="14 15" key="1">
    <citation type="submission" date="2017-08" db="EMBL/GenBank/DDBJ databases">
        <title>Aliifodinibius alkalisoli sp. nov., isolated from saline alkaline soil.</title>
        <authorList>
            <person name="Liu D."/>
            <person name="Zhang G."/>
        </authorList>
    </citation>
    <scope>NUCLEOTIDE SEQUENCE [LARGE SCALE GENOMIC DNA]</scope>
    <source>
        <strain evidence="14 15">WN023</strain>
    </source>
</reference>
<evidence type="ECO:0000256" key="9">
    <source>
        <dbReference type="ARBA" id="ARBA00022909"/>
    </source>
</evidence>
<organism evidence="14 15">
    <name type="scientific">Fodinibius salipaludis</name>
    <dbReference type="NCBI Taxonomy" id="2032627"/>
    <lineage>
        <taxon>Bacteria</taxon>
        <taxon>Pseudomonadati</taxon>
        <taxon>Balneolota</taxon>
        <taxon>Balneolia</taxon>
        <taxon>Balneolales</taxon>
        <taxon>Balneolaceae</taxon>
        <taxon>Fodinibius</taxon>
    </lineage>
</organism>
<dbReference type="GO" id="GO:0016301">
    <property type="term" value="F:kinase activity"/>
    <property type="evidence" value="ECO:0007669"/>
    <property type="project" value="UniProtKB-KW"/>
</dbReference>
<dbReference type="PANTHER" id="PTHR43071:SF1">
    <property type="entry name" value="2-AMINO-4-HYDROXY-6-HYDROXYMETHYLDIHYDROPTERIDINE PYROPHOSPHOKINASE"/>
    <property type="match status" value="1"/>
</dbReference>
<evidence type="ECO:0000256" key="7">
    <source>
        <dbReference type="ARBA" id="ARBA00022777"/>
    </source>
</evidence>
<feature type="domain" description="7,8-dihydro-6-hydroxymethylpterin-pyrophosphokinase" evidence="13">
    <location>
        <begin position="5"/>
        <end position="132"/>
    </location>
</feature>
<dbReference type="GO" id="GO:0003848">
    <property type="term" value="F:2-amino-4-hydroxy-6-hydroxymethyldihydropteridine diphosphokinase activity"/>
    <property type="evidence" value="ECO:0007669"/>
    <property type="project" value="UniProtKB-EC"/>
</dbReference>
<keyword evidence="8" id="KW-0067">ATP-binding</keyword>
<evidence type="ECO:0000256" key="2">
    <source>
        <dbReference type="ARBA" id="ARBA00005810"/>
    </source>
</evidence>
<accession>A0A2A2GAS3</accession>
<dbReference type="Gene3D" id="3.30.70.560">
    <property type="entry name" value="7,8-Dihydro-6-hydroxymethylpterin-pyrophosphokinase HPPK"/>
    <property type="match status" value="1"/>
</dbReference>
<evidence type="ECO:0000313" key="15">
    <source>
        <dbReference type="Proteomes" id="UP000218831"/>
    </source>
</evidence>
<dbReference type="EC" id="2.7.6.3" evidence="3"/>